<organism evidence="1 2">
    <name type="scientific">Arcobacter aquimarinus</name>
    <dbReference type="NCBI Taxonomy" id="1315211"/>
    <lineage>
        <taxon>Bacteria</taxon>
        <taxon>Pseudomonadati</taxon>
        <taxon>Campylobacterota</taxon>
        <taxon>Epsilonproteobacteria</taxon>
        <taxon>Campylobacterales</taxon>
        <taxon>Arcobacteraceae</taxon>
        <taxon>Arcobacter</taxon>
    </lineage>
</organism>
<protein>
    <submittedName>
        <fullName evidence="1">Uncharacterized protein</fullName>
    </submittedName>
</protein>
<gene>
    <name evidence="1" type="ORF">AAQM_1459</name>
</gene>
<dbReference type="AlphaFoldDB" id="A0AAE7B381"/>
<evidence type="ECO:0000313" key="1">
    <source>
        <dbReference type="EMBL" id="QKE26206.1"/>
    </source>
</evidence>
<dbReference type="RefSeq" id="WP_129094976.1">
    <property type="nucleotide sequence ID" value="NZ_CBCSAE010000004.1"/>
</dbReference>
<sequence>MDTISRKEFEDRLDFEQKVTDAKISALLNILKKTDPKIWEKFANELDEELSKRKISPGEDCLGYRFQD</sequence>
<dbReference type="Proteomes" id="UP000502065">
    <property type="component" value="Chromosome"/>
</dbReference>
<dbReference type="KEGG" id="aaqi:AAQM_1459"/>
<dbReference type="EMBL" id="CP030944">
    <property type="protein sequence ID" value="QKE26206.1"/>
    <property type="molecule type" value="Genomic_DNA"/>
</dbReference>
<accession>A0AAE7B381</accession>
<proteinExistence type="predicted"/>
<name>A0AAE7B381_9BACT</name>
<keyword evidence="2" id="KW-1185">Reference proteome</keyword>
<evidence type="ECO:0000313" key="2">
    <source>
        <dbReference type="Proteomes" id="UP000502065"/>
    </source>
</evidence>
<reference evidence="1 2" key="1">
    <citation type="submission" date="2018-07" db="EMBL/GenBank/DDBJ databases">
        <title>Identification of phenol metabolism pathways in Arcobacter.</title>
        <authorList>
            <person name="Miller W.G."/>
            <person name="Yee E."/>
            <person name="Bono J.L."/>
        </authorList>
    </citation>
    <scope>NUCLEOTIDE SEQUENCE [LARGE SCALE GENOMIC DNA]</scope>
    <source>
        <strain evidence="1 2">W63</strain>
    </source>
</reference>